<proteinExistence type="predicted"/>
<evidence type="ECO:0000256" key="2">
    <source>
        <dbReference type="ARBA" id="ARBA00022574"/>
    </source>
</evidence>
<protein>
    <recommendedName>
        <fullName evidence="5">Translation initiation factor beta propellor-like domain-containing protein</fullName>
    </recommendedName>
</protein>
<dbReference type="EMBL" id="KB206368">
    <property type="protein sequence ID" value="ELP92481.1"/>
    <property type="molecule type" value="Genomic_DNA"/>
</dbReference>
<dbReference type="GO" id="GO:0000049">
    <property type="term" value="F:tRNA binding"/>
    <property type="evidence" value="ECO:0007669"/>
    <property type="project" value="TreeGrafter"/>
</dbReference>
<dbReference type="GO" id="GO:0043022">
    <property type="term" value="F:ribosome binding"/>
    <property type="evidence" value="ECO:0007669"/>
    <property type="project" value="TreeGrafter"/>
</dbReference>
<keyword evidence="7" id="KW-1185">Reference proteome</keyword>
<keyword evidence="1" id="KW-0396">Initiation factor</keyword>
<dbReference type="RefSeq" id="XP_004259252.1">
    <property type="nucleotide sequence ID" value="XM_004259204.1"/>
</dbReference>
<dbReference type="InterPro" id="IPR011387">
    <property type="entry name" value="TIF2A"/>
</dbReference>
<evidence type="ECO:0000256" key="3">
    <source>
        <dbReference type="ARBA" id="ARBA00022737"/>
    </source>
</evidence>
<dbReference type="PANTHER" id="PTHR13227">
    <property type="entry name" value="EUKARYOTIC TRANSLATION INITIATION FACTOR 2A"/>
    <property type="match status" value="1"/>
</dbReference>
<keyword evidence="4" id="KW-0648">Protein biosynthesis</keyword>
<dbReference type="AlphaFoldDB" id="A0A0A1UBC6"/>
<keyword evidence="3" id="KW-0677">Repeat</keyword>
<dbReference type="SUPFAM" id="SSF82171">
    <property type="entry name" value="DPP6 N-terminal domain-like"/>
    <property type="match status" value="1"/>
</dbReference>
<dbReference type="KEGG" id="eiv:EIN_523790"/>
<reference evidence="6 7" key="1">
    <citation type="submission" date="2012-10" db="EMBL/GenBank/DDBJ databases">
        <authorList>
            <person name="Zafar N."/>
            <person name="Inman J."/>
            <person name="Hall N."/>
            <person name="Lorenzi H."/>
            <person name="Caler E."/>
        </authorList>
    </citation>
    <scope>NUCLEOTIDE SEQUENCE [LARGE SCALE GENOMIC DNA]</scope>
    <source>
        <strain evidence="6 7">IP1</strain>
    </source>
</reference>
<gene>
    <name evidence="6" type="ORF">EIN_523790</name>
</gene>
<name>A0A0A1UBC6_ENTIV</name>
<sequence>MSISQPTLKLRHPFYVIHKDAGVEVHTPTNSHIFPTSQNCLVEESQELIILQNASTLEIYDYNLTKKYDLKIEYIDRLTLSKKYLHILQVPPASNKEGFVREPTMYYLLDLKKDCYNLIFSRKLQSIPSAWPICSFKNNIIALPDQSGVSYFNYNPFLKTEFTKTQVNTSQIDHDDLIGVKFIEFSPISDDLLFAAFFPEKQRFPASIELYSKQIGKKAQLINTISSLNGTSVIFKWCPMGHLVLAITSTEFDETGHSYYGQSSLYSLFVPNISGKPPQFVPNPKVFKSPTNNIYTRALVMAQYQDAQFSPSGDTLSIISGLQPAEVSVLSTLSFDELFHRQNVFANSSIFSFNSQFLAIGGFGNLPGDVEIFETKSFLRVAKFSSQCTTEWMWSNDNASIICAHCWPRRHFDNKIERFGIDGELIEKIEVVPRGITVFGEKEMRDLVFKFIEYKDEGAIYVTPKKK</sequence>
<dbReference type="PANTHER" id="PTHR13227:SF0">
    <property type="entry name" value="EUKARYOTIC TRANSLATION INITIATION FACTOR 2A"/>
    <property type="match status" value="1"/>
</dbReference>
<evidence type="ECO:0000313" key="7">
    <source>
        <dbReference type="Proteomes" id="UP000014680"/>
    </source>
</evidence>
<evidence type="ECO:0000313" key="6">
    <source>
        <dbReference type="EMBL" id="ELP92481.1"/>
    </source>
</evidence>
<dbReference type="Proteomes" id="UP000014680">
    <property type="component" value="Unassembled WGS sequence"/>
</dbReference>
<feature type="domain" description="Translation initiation factor beta propellor-like" evidence="5">
    <location>
        <begin position="231"/>
        <end position="430"/>
    </location>
</feature>
<dbReference type="GO" id="GO:0003729">
    <property type="term" value="F:mRNA binding"/>
    <property type="evidence" value="ECO:0007669"/>
    <property type="project" value="TreeGrafter"/>
</dbReference>
<dbReference type="GeneID" id="14891475"/>
<dbReference type="VEuPathDB" id="AmoebaDB:EIN_523790"/>
<dbReference type="GO" id="GO:0003743">
    <property type="term" value="F:translation initiation factor activity"/>
    <property type="evidence" value="ECO:0007669"/>
    <property type="project" value="UniProtKB-KW"/>
</dbReference>
<dbReference type="GO" id="GO:0022627">
    <property type="term" value="C:cytosolic small ribosomal subunit"/>
    <property type="evidence" value="ECO:0007669"/>
    <property type="project" value="TreeGrafter"/>
</dbReference>
<dbReference type="OrthoDB" id="2194683at2759"/>
<organism evidence="6 7">
    <name type="scientific">Entamoeba invadens IP1</name>
    <dbReference type="NCBI Taxonomy" id="370355"/>
    <lineage>
        <taxon>Eukaryota</taxon>
        <taxon>Amoebozoa</taxon>
        <taxon>Evosea</taxon>
        <taxon>Archamoebae</taxon>
        <taxon>Mastigamoebida</taxon>
        <taxon>Entamoebidae</taxon>
        <taxon>Entamoeba</taxon>
    </lineage>
</organism>
<accession>A0A0A1UBC6</accession>
<dbReference type="Pfam" id="PF08662">
    <property type="entry name" value="eIF2A"/>
    <property type="match status" value="1"/>
</dbReference>
<dbReference type="InterPro" id="IPR013979">
    <property type="entry name" value="TIF_beta_prop-like"/>
</dbReference>
<evidence type="ECO:0000256" key="1">
    <source>
        <dbReference type="ARBA" id="ARBA00022540"/>
    </source>
</evidence>
<evidence type="ECO:0000259" key="5">
    <source>
        <dbReference type="Pfam" id="PF08662"/>
    </source>
</evidence>
<dbReference type="OMA" id="FSSQCTT"/>
<keyword evidence="2" id="KW-0853">WD repeat</keyword>
<evidence type="ECO:0000256" key="4">
    <source>
        <dbReference type="ARBA" id="ARBA00022917"/>
    </source>
</evidence>